<dbReference type="KEGG" id="ddd:Dda3937_04545"/>
<evidence type="ECO:0000313" key="1">
    <source>
        <dbReference type="EMBL" id="ADM98117.1"/>
    </source>
</evidence>
<dbReference type="AlphaFoldDB" id="E0SLV9"/>
<evidence type="ECO:0000313" key="2">
    <source>
        <dbReference type="Proteomes" id="UP000006859"/>
    </source>
</evidence>
<accession>E0SLV9</accession>
<proteinExistence type="predicted"/>
<gene>
    <name evidence="1" type="ordered locus">Dda3937_04545</name>
</gene>
<name>E0SLV9_DICD3</name>
<dbReference type="Proteomes" id="UP000006859">
    <property type="component" value="Chromosome"/>
</dbReference>
<sequence>MAVESLIFHRLIICPICPSEPTGAVRRRKVLKIDLQKTRQGRVSVLISVARSGSSFLHIHTMMFTPVTAHPA</sequence>
<organism evidence="1 2">
    <name type="scientific">Dickeya dadantii (strain 3937)</name>
    <name type="common">Erwinia chrysanthemi (strain 3937)</name>
    <dbReference type="NCBI Taxonomy" id="198628"/>
    <lineage>
        <taxon>Bacteria</taxon>
        <taxon>Pseudomonadati</taxon>
        <taxon>Pseudomonadota</taxon>
        <taxon>Gammaproteobacteria</taxon>
        <taxon>Enterobacterales</taxon>
        <taxon>Pectobacteriaceae</taxon>
        <taxon>Dickeya</taxon>
    </lineage>
</organism>
<dbReference type="HOGENOM" id="CLU_2715891_0_0_6"/>
<reference evidence="1 2" key="1">
    <citation type="journal article" date="2011" name="J. Bacteriol.">
        <title>Genome sequence of the plant-pathogenic bacterium Dickeya dadantii 3937.</title>
        <authorList>
            <person name="Glasner J.D."/>
            <person name="Yang C.H."/>
            <person name="Reverchon S."/>
            <person name="Hugouvieux-Cotte-Pattat N."/>
            <person name="Condemine G."/>
            <person name="Bohin J.P."/>
            <person name="Van Gijsegem F."/>
            <person name="Yang S."/>
            <person name="Franza T."/>
            <person name="Expert D."/>
            <person name="Plunkett G. III"/>
            <person name="San Francisco M.J."/>
            <person name="Charkowski A.O."/>
            <person name="Py B."/>
            <person name="Bell K."/>
            <person name="Rauscher L."/>
            <person name="Rodriguez-Palenzuela P."/>
            <person name="Toussaint A."/>
            <person name="Holeva M.C."/>
            <person name="He S.Y."/>
            <person name="Douet V."/>
            <person name="Boccara M."/>
            <person name="Blanco C."/>
            <person name="Toth I."/>
            <person name="Anderson B.D."/>
            <person name="Biehl B.S."/>
            <person name="Mau B."/>
            <person name="Flynn S.M."/>
            <person name="Barras F."/>
            <person name="Lindeberg M."/>
            <person name="Birch P.R."/>
            <person name="Tsuyumu S."/>
            <person name="Shi X."/>
            <person name="Hibbing M."/>
            <person name="Yap M.N."/>
            <person name="Carpentier M."/>
            <person name="Dassa E."/>
            <person name="Umehara M."/>
            <person name="Kim J.F."/>
            <person name="Rusch M."/>
            <person name="Soni P."/>
            <person name="Mayhew G.F."/>
            <person name="Fouts D.E."/>
            <person name="Gill S.R."/>
            <person name="Blattner F.R."/>
            <person name="Keen N.T."/>
            <person name="Perna N.T."/>
        </authorList>
    </citation>
    <scope>NUCLEOTIDE SEQUENCE [LARGE SCALE GENOMIC DNA]</scope>
    <source>
        <strain evidence="1 2">3937</strain>
    </source>
</reference>
<keyword evidence="2" id="KW-1185">Reference proteome</keyword>
<dbReference type="EMBL" id="CP002038">
    <property type="protein sequence ID" value="ADM98117.1"/>
    <property type="molecule type" value="Genomic_DNA"/>
</dbReference>
<protein>
    <submittedName>
        <fullName evidence="1">Uncharacterized protein</fullName>
    </submittedName>
</protein>